<evidence type="ECO:0000313" key="4">
    <source>
        <dbReference type="EMBL" id="SDM32399.1"/>
    </source>
</evidence>
<keyword evidence="1" id="KW-0285">Flavoprotein</keyword>
<dbReference type="EMBL" id="FNGM01000011">
    <property type="protein sequence ID" value="SDM32399.1"/>
    <property type="molecule type" value="Genomic_DNA"/>
</dbReference>
<name>A0A1G9SAB4_9BACL</name>
<evidence type="ECO:0000256" key="2">
    <source>
        <dbReference type="ARBA" id="ARBA00023002"/>
    </source>
</evidence>
<dbReference type="Gene3D" id="3.50.50.60">
    <property type="entry name" value="FAD/NAD(P)-binding domain"/>
    <property type="match status" value="1"/>
</dbReference>
<organism evidence="4 5">
    <name type="scientific">Paenibacillus jilunlii</name>
    <dbReference type="NCBI Taxonomy" id="682956"/>
    <lineage>
        <taxon>Bacteria</taxon>
        <taxon>Bacillati</taxon>
        <taxon>Bacillota</taxon>
        <taxon>Bacilli</taxon>
        <taxon>Bacillales</taxon>
        <taxon>Paenibacillaceae</taxon>
        <taxon>Paenibacillus</taxon>
    </lineage>
</organism>
<dbReference type="AlphaFoldDB" id="A0A1G9SAB4"/>
<dbReference type="InterPro" id="IPR036188">
    <property type="entry name" value="FAD/NAD-bd_sf"/>
</dbReference>
<reference evidence="4 5" key="1">
    <citation type="submission" date="2016-10" db="EMBL/GenBank/DDBJ databases">
        <authorList>
            <person name="de Groot N.N."/>
        </authorList>
    </citation>
    <scope>NUCLEOTIDE SEQUENCE [LARGE SCALE GENOMIC DNA]</scope>
    <source>
        <strain evidence="4 5">CGMCC 1.10239</strain>
    </source>
</reference>
<proteinExistence type="predicted"/>
<dbReference type="SUPFAM" id="SSF51905">
    <property type="entry name" value="FAD/NAD(P)-binding domain"/>
    <property type="match status" value="1"/>
</dbReference>
<dbReference type="Pfam" id="PF00890">
    <property type="entry name" value="FAD_binding_2"/>
    <property type="match status" value="1"/>
</dbReference>
<evidence type="ECO:0000256" key="1">
    <source>
        <dbReference type="ARBA" id="ARBA00022630"/>
    </source>
</evidence>
<feature type="domain" description="FAD-dependent oxidoreductase 2 FAD-binding" evidence="3">
    <location>
        <begin position="10"/>
        <end position="35"/>
    </location>
</feature>
<accession>A0A1G9SAB4</accession>
<dbReference type="InterPro" id="IPR003953">
    <property type="entry name" value="FAD-dep_OxRdtase_2_FAD-bd"/>
</dbReference>
<dbReference type="Proteomes" id="UP000182783">
    <property type="component" value="Unassembled WGS sequence"/>
</dbReference>
<dbReference type="GO" id="GO:0016491">
    <property type="term" value="F:oxidoreductase activity"/>
    <property type="evidence" value="ECO:0007669"/>
    <property type="project" value="UniProtKB-KW"/>
</dbReference>
<sequence length="49" mass="5005">MTFARIKQSDVIIIGSGLGGTAAALAAAKAGLRVPAIQACIMWKLCGFL</sequence>
<evidence type="ECO:0000313" key="5">
    <source>
        <dbReference type="Proteomes" id="UP000182783"/>
    </source>
</evidence>
<keyword evidence="2" id="KW-0560">Oxidoreductase</keyword>
<gene>
    <name evidence="4" type="ORF">SAMN05216191_111138</name>
</gene>
<evidence type="ECO:0000259" key="3">
    <source>
        <dbReference type="Pfam" id="PF00890"/>
    </source>
</evidence>
<dbReference type="RefSeq" id="WP_143013496.1">
    <property type="nucleotide sequence ID" value="NZ_CP048429.1"/>
</dbReference>
<protein>
    <submittedName>
        <fullName evidence="4">FAD binding domain-containing protein</fullName>
    </submittedName>
</protein>